<evidence type="ECO:0000313" key="1">
    <source>
        <dbReference type="EMBL" id="MBM7692476.1"/>
    </source>
</evidence>
<dbReference type="RefSeq" id="WP_204542118.1">
    <property type="nucleotide sequence ID" value="NZ_JAFBFI010000007.1"/>
</dbReference>
<dbReference type="Gene3D" id="1.20.1260.10">
    <property type="match status" value="1"/>
</dbReference>
<evidence type="ECO:0008006" key="3">
    <source>
        <dbReference type="Google" id="ProtNLM"/>
    </source>
</evidence>
<dbReference type="EMBL" id="JAFBFI010000007">
    <property type="protein sequence ID" value="MBM7692476.1"/>
    <property type="molecule type" value="Genomic_DNA"/>
</dbReference>
<comment type="caution">
    <text evidence="1">The sequence shown here is derived from an EMBL/GenBank/DDBJ whole genome shotgun (WGS) entry which is preliminary data.</text>
</comment>
<protein>
    <recommendedName>
        <fullName evidence="3">DUF3231 family protein</fullName>
    </recommendedName>
</protein>
<proteinExistence type="predicted"/>
<dbReference type="Proteomes" id="UP000823486">
    <property type="component" value="Unassembled WGS sequence"/>
</dbReference>
<sequence length="69" mass="7766">MSELNTETPVVKKKKRGKLYGLAIGSSMRRDFGALYNRLIAEIQLYGEDGAQIMIHNGWLESPPQISED</sequence>
<gene>
    <name evidence="1" type="ORF">JOC77_001906</name>
</gene>
<keyword evidence="2" id="KW-1185">Reference proteome</keyword>
<dbReference type="Pfam" id="PF11553">
    <property type="entry name" value="DUF3231"/>
    <property type="match status" value="1"/>
</dbReference>
<reference evidence="1 2" key="1">
    <citation type="submission" date="2021-01" db="EMBL/GenBank/DDBJ databases">
        <title>Genomic Encyclopedia of Type Strains, Phase IV (KMG-IV): sequencing the most valuable type-strain genomes for metagenomic binning, comparative biology and taxonomic classification.</title>
        <authorList>
            <person name="Goeker M."/>
        </authorList>
    </citation>
    <scope>NUCLEOTIDE SEQUENCE [LARGE SCALE GENOMIC DNA]</scope>
    <source>
        <strain evidence="1 2">DSM 105482</strain>
    </source>
</reference>
<evidence type="ECO:0000313" key="2">
    <source>
        <dbReference type="Proteomes" id="UP000823486"/>
    </source>
</evidence>
<name>A0ABS2QH26_9BACI</name>
<organism evidence="1 2">
    <name type="scientific">Peribacillus deserti</name>
    <dbReference type="NCBI Taxonomy" id="673318"/>
    <lineage>
        <taxon>Bacteria</taxon>
        <taxon>Bacillati</taxon>
        <taxon>Bacillota</taxon>
        <taxon>Bacilli</taxon>
        <taxon>Bacillales</taxon>
        <taxon>Bacillaceae</taxon>
        <taxon>Peribacillus</taxon>
    </lineage>
</organism>
<accession>A0ABS2QH26</accession>
<dbReference type="InterPro" id="IPR012347">
    <property type="entry name" value="Ferritin-like"/>
</dbReference>
<dbReference type="InterPro" id="IPR021617">
    <property type="entry name" value="DUF3231"/>
</dbReference>